<evidence type="ECO:0000256" key="7">
    <source>
        <dbReference type="SAM" id="MobiDB-lite"/>
    </source>
</evidence>
<organism evidence="9 10">
    <name type="scientific">[Myrmecia] bisecta</name>
    <dbReference type="NCBI Taxonomy" id="41462"/>
    <lineage>
        <taxon>Eukaryota</taxon>
        <taxon>Viridiplantae</taxon>
        <taxon>Chlorophyta</taxon>
        <taxon>core chlorophytes</taxon>
        <taxon>Trebouxiophyceae</taxon>
        <taxon>Trebouxiales</taxon>
        <taxon>Trebouxiaceae</taxon>
        <taxon>Myrmecia</taxon>
    </lineage>
</organism>
<keyword evidence="10" id="KW-1185">Reference proteome</keyword>
<feature type="region of interest" description="Disordered" evidence="7">
    <location>
        <begin position="1"/>
        <end position="44"/>
    </location>
</feature>
<evidence type="ECO:0000256" key="4">
    <source>
        <dbReference type="ARBA" id="ARBA00022737"/>
    </source>
</evidence>
<dbReference type="Proteomes" id="UP001489004">
    <property type="component" value="Unassembled WGS sequence"/>
</dbReference>
<dbReference type="InterPro" id="IPR019775">
    <property type="entry name" value="WD40_repeat_CS"/>
</dbReference>
<sequence length="369" mass="39826">MRNPKKKSKTAKGSSTAAPPQAPRSQGPMTQSVWQPGADPIDEGEVLQYDPSAYDCLHAFSLDWPCLSFDVLRDELGGPRSSFPHALYMVAGTQATPARANYFALIKLANLGQGKHGSKAAAGSDDELSDSDDEEDSVPPLFHTRMLAHHGGVNRVRSMPQQPGLIATWGDGGQVQVWDATAQVDELVQGLGASKPGQVGRGAPKQLFQHTREGYALDWSKMQAGRLASGDCASHIHVWEPAAASDDGLLRVWDLRNFKPGAFVANFSYHRNAITSVEWSPHESSMLATTSADGQLAVWDLALERDPEEEASLAASGSAQAPEDLPPQLLFVHSGQHDMKELHWHPQIPGMLISTAADGFNVFKPANVQ</sequence>
<proteinExistence type="inferred from homology"/>
<evidence type="ECO:0000256" key="6">
    <source>
        <dbReference type="PROSITE-ProRule" id="PRU00221"/>
    </source>
</evidence>
<dbReference type="AlphaFoldDB" id="A0AAW1PS34"/>
<dbReference type="EMBL" id="JALJOR010000009">
    <property type="protein sequence ID" value="KAK9811267.1"/>
    <property type="molecule type" value="Genomic_DNA"/>
</dbReference>
<evidence type="ECO:0000256" key="5">
    <source>
        <dbReference type="ARBA" id="ARBA00023242"/>
    </source>
</evidence>
<evidence type="ECO:0000256" key="1">
    <source>
        <dbReference type="ARBA" id="ARBA00004123"/>
    </source>
</evidence>
<dbReference type="PROSITE" id="PS50294">
    <property type="entry name" value="WD_REPEATS_REGION"/>
    <property type="match status" value="1"/>
</dbReference>
<feature type="compositionally biased region" description="Polar residues" evidence="7">
    <location>
        <begin position="23"/>
        <end position="34"/>
    </location>
</feature>
<dbReference type="GO" id="GO:0005730">
    <property type="term" value="C:nucleolus"/>
    <property type="evidence" value="ECO:0007669"/>
    <property type="project" value="TreeGrafter"/>
</dbReference>
<dbReference type="InterPro" id="IPR022052">
    <property type="entry name" value="Histone-bd_RBBP4-like_N"/>
</dbReference>
<dbReference type="Pfam" id="PF00400">
    <property type="entry name" value="WD40"/>
    <property type="match status" value="1"/>
</dbReference>
<evidence type="ECO:0000313" key="10">
    <source>
        <dbReference type="Proteomes" id="UP001489004"/>
    </source>
</evidence>
<comment type="subcellular location">
    <subcellularLocation>
        <location evidence="1">Nucleus</location>
    </subcellularLocation>
</comment>
<comment type="caution">
    <text evidence="9">The sequence shown here is derived from an EMBL/GenBank/DDBJ whole genome shotgun (WGS) entry which is preliminary data.</text>
</comment>
<evidence type="ECO:0000259" key="8">
    <source>
        <dbReference type="Pfam" id="PF12265"/>
    </source>
</evidence>
<comment type="similarity">
    <text evidence="2">Belongs to the WD repeat RBAP46/RBAP48/MSI1 family.</text>
</comment>
<dbReference type="PANTHER" id="PTHR45903:SF1">
    <property type="entry name" value="GLUTAMATE-RICH WD REPEAT-CONTAINING PROTEIN 1"/>
    <property type="match status" value="1"/>
</dbReference>
<evidence type="ECO:0000256" key="2">
    <source>
        <dbReference type="ARBA" id="ARBA00009341"/>
    </source>
</evidence>
<dbReference type="InterPro" id="IPR051972">
    <property type="entry name" value="Glutamate-rich_WD_repeat"/>
</dbReference>
<dbReference type="SMART" id="SM00320">
    <property type="entry name" value="WD40"/>
    <property type="match status" value="3"/>
</dbReference>
<keyword evidence="4" id="KW-0677">Repeat</keyword>
<feature type="compositionally biased region" description="Basic residues" evidence="7">
    <location>
        <begin position="1"/>
        <end position="10"/>
    </location>
</feature>
<feature type="compositionally biased region" description="Acidic residues" evidence="7">
    <location>
        <begin position="124"/>
        <end position="137"/>
    </location>
</feature>
<gene>
    <name evidence="9" type="ORF">WJX72_000900</name>
</gene>
<evidence type="ECO:0000313" key="9">
    <source>
        <dbReference type="EMBL" id="KAK9811267.1"/>
    </source>
</evidence>
<feature type="region of interest" description="Disordered" evidence="7">
    <location>
        <begin position="115"/>
        <end position="137"/>
    </location>
</feature>
<feature type="domain" description="Histone-binding protein RBBP4-like N-terminal" evidence="8">
    <location>
        <begin position="45"/>
        <end position="111"/>
    </location>
</feature>
<dbReference type="PROSITE" id="PS50082">
    <property type="entry name" value="WD_REPEATS_2"/>
    <property type="match status" value="1"/>
</dbReference>
<accession>A0AAW1PS34</accession>
<reference evidence="9 10" key="1">
    <citation type="journal article" date="2024" name="Nat. Commun.">
        <title>Phylogenomics reveals the evolutionary origins of lichenization in chlorophyte algae.</title>
        <authorList>
            <person name="Puginier C."/>
            <person name="Libourel C."/>
            <person name="Otte J."/>
            <person name="Skaloud P."/>
            <person name="Haon M."/>
            <person name="Grisel S."/>
            <person name="Petersen M."/>
            <person name="Berrin J.G."/>
            <person name="Delaux P.M."/>
            <person name="Dal Grande F."/>
            <person name="Keller J."/>
        </authorList>
    </citation>
    <scope>NUCLEOTIDE SEQUENCE [LARGE SCALE GENOMIC DNA]</scope>
    <source>
        <strain evidence="9 10">SAG 2043</strain>
    </source>
</reference>
<evidence type="ECO:0000256" key="3">
    <source>
        <dbReference type="ARBA" id="ARBA00022574"/>
    </source>
</evidence>
<feature type="repeat" description="WD" evidence="6">
    <location>
        <begin position="267"/>
        <end position="301"/>
    </location>
</feature>
<dbReference type="SUPFAM" id="SSF50978">
    <property type="entry name" value="WD40 repeat-like"/>
    <property type="match status" value="1"/>
</dbReference>
<protein>
    <recommendedName>
        <fullName evidence="8">Histone-binding protein RBBP4-like N-terminal domain-containing protein</fullName>
    </recommendedName>
</protein>
<dbReference type="Pfam" id="PF12265">
    <property type="entry name" value="CAF1C_H4-bd"/>
    <property type="match status" value="1"/>
</dbReference>
<dbReference type="GO" id="GO:0042254">
    <property type="term" value="P:ribosome biogenesis"/>
    <property type="evidence" value="ECO:0007669"/>
    <property type="project" value="TreeGrafter"/>
</dbReference>
<keyword evidence="3 6" id="KW-0853">WD repeat</keyword>
<dbReference type="PANTHER" id="PTHR45903">
    <property type="entry name" value="GLUTAMATE-RICH WD REPEAT-CONTAINING PROTEIN 1"/>
    <property type="match status" value="1"/>
</dbReference>
<dbReference type="InterPro" id="IPR036322">
    <property type="entry name" value="WD40_repeat_dom_sf"/>
</dbReference>
<keyword evidence="5" id="KW-0539">Nucleus</keyword>
<dbReference type="InterPro" id="IPR001680">
    <property type="entry name" value="WD40_rpt"/>
</dbReference>
<dbReference type="Gene3D" id="2.130.10.10">
    <property type="entry name" value="YVTN repeat-like/Quinoprotein amine dehydrogenase"/>
    <property type="match status" value="2"/>
</dbReference>
<name>A0AAW1PS34_9CHLO</name>
<dbReference type="InterPro" id="IPR015943">
    <property type="entry name" value="WD40/YVTN_repeat-like_dom_sf"/>
</dbReference>
<dbReference type="PROSITE" id="PS00678">
    <property type="entry name" value="WD_REPEATS_1"/>
    <property type="match status" value="1"/>
</dbReference>